<keyword evidence="5" id="KW-0966">Cell projection</keyword>
<evidence type="ECO:0000256" key="3">
    <source>
        <dbReference type="ARBA" id="ARBA00022490"/>
    </source>
</evidence>
<name>A0AAD5XNG0_9FUNG</name>
<evidence type="ECO:0000313" key="7">
    <source>
        <dbReference type="EMBL" id="KAJ3175193.1"/>
    </source>
</evidence>
<proteinExistence type="inferred from homology"/>
<accession>A0AAD5XNG0</accession>
<dbReference type="PANTHER" id="PTHR33865:SF3">
    <property type="entry name" value="PROTEIN FAM183B"/>
    <property type="match status" value="1"/>
</dbReference>
<comment type="similarity">
    <text evidence="6">Belongs to the CFAP144 family.</text>
</comment>
<comment type="subcellular location">
    <subcellularLocation>
        <location evidence="1">Cell projection</location>
        <location evidence="1">Cilium</location>
    </subcellularLocation>
    <subcellularLocation>
        <location evidence="2">Cytoplasm</location>
        <location evidence="2">Cytoskeleton</location>
    </subcellularLocation>
</comment>
<keyword evidence="8" id="KW-1185">Reference proteome</keyword>
<evidence type="ECO:0000256" key="6">
    <source>
        <dbReference type="ARBA" id="ARBA00034777"/>
    </source>
</evidence>
<dbReference type="PANTHER" id="PTHR33865">
    <property type="entry name" value="PROTEIN FAM183B"/>
    <property type="match status" value="1"/>
</dbReference>
<protein>
    <submittedName>
        <fullName evidence="7">Uncharacterized protein</fullName>
    </submittedName>
</protein>
<dbReference type="GO" id="GO:0097546">
    <property type="term" value="C:ciliary base"/>
    <property type="evidence" value="ECO:0007669"/>
    <property type="project" value="TreeGrafter"/>
</dbReference>
<evidence type="ECO:0000256" key="2">
    <source>
        <dbReference type="ARBA" id="ARBA00004245"/>
    </source>
</evidence>
<dbReference type="Proteomes" id="UP001212152">
    <property type="component" value="Unassembled WGS sequence"/>
</dbReference>
<comment type="caution">
    <text evidence="7">The sequence shown here is derived from an EMBL/GenBank/DDBJ whole genome shotgun (WGS) entry which is preliminary data.</text>
</comment>
<dbReference type="EMBL" id="JADGJQ010000055">
    <property type="protein sequence ID" value="KAJ3175193.1"/>
    <property type="molecule type" value="Genomic_DNA"/>
</dbReference>
<reference evidence="7" key="1">
    <citation type="submission" date="2020-05" db="EMBL/GenBank/DDBJ databases">
        <title>Phylogenomic resolution of chytrid fungi.</title>
        <authorList>
            <person name="Stajich J.E."/>
            <person name="Amses K."/>
            <person name="Simmons R."/>
            <person name="Seto K."/>
            <person name="Myers J."/>
            <person name="Bonds A."/>
            <person name="Quandt C.A."/>
            <person name="Barry K."/>
            <person name="Liu P."/>
            <person name="Grigoriev I."/>
            <person name="Longcore J.E."/>
            <person name="James T.Y."/>
        </authorList>
    </citation>
    <scope>NUCLEOTIDE SEQUENCE</scope>
    <source>
        <strain evidence="7">JEL0379</strain>
    </source>
</reference>
<evidence type="ECO:0000256" key="1">
    <source>
        <dbReference type="ARBA" id="ARBA00004138"/>
    </source>
</evidence>
<dbReference type="Pfam" id="PF14886">
    <property type="entry name" value="FAM183"/>
    <property type="match status" value="1"/>
</dbReference>
<sequence length="140" mass="15760">MAEAATATKSASATNPVFRDAIHAETVRKEMQLYKIYENYMLTPAVEKGLVVAEKPNRINIQDIEKNLEKEDEKKTSKTVAPRPLIPLTSNETYGWHTVPLMRNTDPRFYHPKVETEITKMYGAIVVKKEPGDAKAKAAT</sequence>
<dbReference type="InterPro" id="IPR029214">
    <property type="entry name" value="CFAP144"/>
</dbReference>
<dbReference type="GO" id="GO:0005856">
    <property type="term" value="C:cytoskeleton"/>
    <property type="evidence" value="ECO:0007669"/>
    <property type="project" value="UniProtKB-SubCell"/>
</dbReference>
<keyword evidence="4" id="KW-0206">Cytoskeleton</keyword>
<gene>
    <name evidence="7" type="ORF">HDU87_006428</name>
</gene>
<keyword evidence="3" id="KW-0963">Cytoplasm</keyword>
<dbReference type="AlphaFoldDB" id="A0AAD5XNG0"/>
<evidence type="ECO:0000256" key="5">
    <source>
        <dbReference type="ARBA" id="ARBA00023273"/>
    </source>
</evidence>
<evidence type="ECO:0000313" key="8">
    <source>
        <dbReference type="Proteomes" id="UP001212152"/>
    </source>
</evidence>
<evidence type="ECO:0000256" key="4">
    <source>
        <dbReference type="ARBA" id="ARBA00023212"/>
    </source>
</evidence>
<organism evidence="7 8">
    <name type="scientific">Geranomyces variabilis</name>
    <dbReference type="NCBI Taxonomy" id="109894"/>
    <lineage>
        <taxon>Eukaryota</taxon>
        <taxon>Fungi</taxon>
        <taxon>Fungi incertae sedis</taxon>
        <taxon>Chytridiomycota</taxon>
        <taxon>Chytridiomycota incertae sedis</taxon>
        <taxon>Chytridiomycetes</taxon>
        <taxon>Spizellomycetales</taxon>
        <taxon>Powellomycetaceae</taxon>
        <taxon>Geranomyces</taxon>
    </lineage>
</organism>